<name>A0ACC5WPC4_PANGG</name>
<keyword evidence="2" id="KW-1185">Reference proteome</keyword>
<reference evidence="1 2" key="1">
    <citation type="journal article" date="2022" name="bioRxiv">
        <title>An ancient truncated duplication of the anti-Mullerian hormone receptor type 2 gene is a potential conserved master sex determinant in the Pangasiidae catfish family.</title>
        <authorList>
            <person name="Wen M."/>
            <person name="Pan Q."/>
            <person name="Jouanno E."/>
            <person name="Montfort J."/>
            <person name="Zahm M."/>
            <person name="Cabau C."/>
            <person name="Klopp C."/>
            <person name="Iampietro C."/>
            <person name="Roques C."/>
            <person name="Bouchez O."/>
            <person name="Castinel A."/>
            <person name="Donnadieu C."/>
            <person name="Parrinello H."/>
            <person name="Poncet C."/>
            <person name="Belmonte E."/>
            <person name="Gautier V."/>
            <person name="Avarre J.-C."/>
            <person name="Dugue R."/>
            <person name="Gustiano R."/>
            <person name="Ha T.T.T."/>
            <person name="Campet M."/>
            <person name="Sriphairoj K."/>
            <person name="Ribolli J."/>
            <person name="de Almeida F.L."/>
            <person name="Desvignes T."/>
            <person name="Postlethwait J.H."/>
            <person name="Bucao C.F."/>
            <person name="Robinson-Rechavi M."/>
            <person name="Bobe J."/>
            <person name="Herpin A."/>
            <person name="Guiguen Y."/>
        </authorList>
    </citation>
    <scope>NUCLEOTIDE SEQUENCE [LARGE SCALE GENOMIC DNA]</scope>
    <source>
        <strain evidence="1">YG-Dec2019</strain>
    </source>
</reference>
<accession>A0ACC5WPC4</accession>
<gene>
    <name evidence="1" type="ORF">PGIGA_G00240910</name>
</gene>
<protein>
    <submittedName>
        <fullName evidence="1">Uncharacterized protein</fullName>
    </submittedName>
</protein>
<evidence type="ECO:0000313" key="1">
    <source>
        <dbReference type="EMBL" id="MCI4380523.1"/>
    </source>
</evidence>
<dbReference type="Proteomes" id="UP000829447">
    <property type="component" value="Linkage Group LG8"/>
</dbReference>
<evidence type="ECO:0000313" key="2">
    <source>
        <dbReference type="Proteomes" id="UP000829447"/>
    </source>
</evidence>
<comment type="caution">
    <text evidence="1">The sequence shown here is derived from an EMBL/GenBank/DDBJ whole genome shotgun (WGS) entry which is preliminary data.</text>
</comment>
<sequence>MRRVQRTKYQLPSCYYQGFLEKRSFKDKVGRRLWAALCGNALFFYNDSKDNHYVEKQDLSTFISLTDDFTLDRKLDSARLHLRLKDDDIYLTAPSLEARELWKGFILSVVKLEVPTSLNLLPGQIHMLKEAVEKETERRKDIAEKDAIPKTQPDNYVSLQPEMPVCFHRVFRDDAETLLEKHKGKGNLLLRPSRDGNSFAVTTRQDFNGSVFRHYRVTRIPEGGFAIAIDKPIPCPTLHDVINYLIEKTGGVFKPLILEQTYEKRIEYVEDNKENGEKSVRCASSSPLPQKKTPKPVPRKKYQKDENIYLNPSDEEEDPVDESPAIPPRAPVRPLVQQTSIPDLLIGPNGALLPPARYQYLASLTSETNPKPPGPPGRAAECLSDSLNEELKQKLKTRLVSD</sequence>
<dbReference type="EMBL" id="CM040461">
    <property type="protein sequence ID" value="MCI4380523.1"/>
    <property type="molecule type" value="Genomic_DNA"/>
</dbReference>
<organism evidence="1 2">
    <name type="scientific">Pangasianodon gigas</name>
    <name type="common">Mekong giant catfish</name>
    <name type="synonym">Pangasius gigas</name>
    <dbReference type="NCBI Taxonomy" id="30993"/>
    <lineage>
        <taxon>Eukaryota</taxon>
        <taxon>Metazoa</taxon>
        <taxon>Chordata</taxon>
        <taxon>Craniata</taxon>
        <taxon>Vertebrata</taxon>
        <taxon>Euteleostomi</taxon>
        <taxon>Actinopterygii</taxon>
        <taxon>Neopterygii</taxon>
        <taxon>Teleostei</taxon>
        <taxon>Ostariophysi</taxon>
        <taxon>Siluriformes</taxon>
        <taxon>Pangasiidae</taxon>
        <taxon>Pangasianodon</taxon>
    </lineage>
</organism>
<proteinExistence type="predicted"/>